<dbReference type="Gene3D" id="3.20.130.10">
    <property type="entry name" value="Fe-S hydro-lyase, tartrate dehydratase beta-type, catalytic domain"/>
    <property type="match status" value="1"/>
</dbReference>
<dbReference type="Pfam" id="PF05683">
    <property type="entry name" value="Fumerase_C"/>
    <property type="match status" value="1"/>
</dbReference>
<feature type="domain" description="Fe-S hydro-lyase tartrate dehydratase beta-type catalytic" evidence="3">
    <location>
        <begin position="1"/>
        <end position="150"/>
    </location>
</feature>
<reference evidence="4" key="1">
    <citation type="journal article" date="2020" name="mSystems">
        <title>Genome- and Community-Level Interaction Insights into Carbon Utilization and Element Cycling Functions of Hydrothermarchaeota in Hydrothermal Sediment.</title>
        <authorList>
            <person name="Zhou Z."/>
            <person name="Liu Y."/>
            <person name="Xu W."/>
            <person name="Pan J."/>
            <person name="Luo Z.H."/>
            <person name="Li M."/>
        </authorList>
    </citation>
    <scope>NUCLEOTIDE SEQUENCE [LARGE SCALE GENOMIC DNA]</scope>
    <source>
        <strain evidence="4">HyVt-96</strain>
    </source>
</reference>
<accession>A0A7V5HMA9</accession>
<evidence type="ECO:0000313" key="4">
    <source>
        <dbReference type="EMBL" id="HHF52812.1"/>
    </source>
</evidence>
<comment type="similarity">
    <text evidence="1">Belongs to the class-I fumarase family.</text>
</comment>
<dbReference type="Proteomes" id="UP000886050">
    <property type="component" value="Unassembled WGS sequence"/>
</dbReference>
<evidence type="ECO:0000256" key="2">
    <source>
        <dbReference type="ARBA" id="ARBA00023239"/>
    </source>
</evidence>
<sequence length="158" mass="17410">SGYIYTARDAAHKRLLESLDKGEEPPIDLKGIVIYYCGPSPARPGRPIGAAGPTTAYRMDPFTPRMLELGVKGFIGKGKRSKEVIEALKTLKGVYFAATGGAGALLSQRIKEAEVVAYEDLGPEAIRRLYVEDFPLIVVNDAYGNDLYEEGRRKYRKV</sequence>
<dbReference type="PANTHER" id="PTHR43351:SF2">
    <property type="entry name" value="L(+)-TARTRATE DEHYDRATASE SUBUNIT BETA-RELATED"/>
    <property type="match status" value="1"/>
</dbReference>
<comment type="caution">
    <text evidence="4">The sequence shown here is derived from an EMBL/GenBank/DDBJ whole genome shotgun (WGS) entry which is preliminary data.</text>
</comment>
<dbReference type="EMBL" id="DRTX01000028">
    <property type="protein sequence ID" value="HHF52812.1"/>
    <property type="molecule type" value="Genomic_DNA"/>
</dbReference>
<dbReference type="InterPro" id="IPR004647">
    <property type="entry name" value="Fe-S_hydro-lyase_TtdB-typ_cat"/>
</dbReference>
<gene>
    <name evidence="4" type="ORF">ENL43_00430</name>
</gene>
<proteinExistence type="inferred from homology"/>
<dbReference type="InterPro" id="IPR036660">
    <property type="entry name" value="Fe-S_hydroAse_TtdB_cat_sf"/>
</dbReference>
<evidence type="ECO:0000256" key="1">
    <source>
        <dbReference type="ARBA" id="ARBA00008876"/>
    </source>
</evidence>
<dbReference type="PANTHER" id="PTHR43351">
    <property type="entry name" value="L(+)-TARTRATE DEHYDRATASE SUBUNIT BETA"/>
    <property type="match status" value="1"/>
</dbReference>
<dbReference type="NCBIfam" id="NF005310">
    <property type="entry name" value="PRK06842.1"/>
    <property type="match status" value="1"/>
</dbReference>
<dbReference type="NCBIfam" id="TIGR00723">
    <property type="entry name" value="ttdB_fumA_fumB"/>
    <property type="match status" value="1"/>
</dbReference>
<keyword evidence="2" id="KW-0456">Lyase</keyword>
<protein>
    <submittedName>
        <fullName evidence="4">Fe-S-containing hydro-lyase</fullName>
    </submittedName>
</protein>
<dbReference type="GO" id="GO:0016836">
    <property type="term" value="F:hydro-lyase activity"/>
    <property type="evidence" value="ECO:0007669"/>
    <property type="project" value="InterPro"/>
</dbReference>
<dbReference type="SUPFAM" id="SSF117457">
    <property type="entry name" value="FumA C-terminal domain-like"/>
    <property type="match status" value="1"/>
</dbReference>
<name>A0A7V5HMA9_UNCW3</name>
<organism evidence="4">
    <name type="scientific">candidate division WOR-3 bacterium</name>
    <dbReference type="NCBI Taxonomy" id="2052148"/>
    <lineage>
        <taxon>Bacteria</taxon>
        <taxon>Bacteria division WOR-3</taxon>
    </lineage>
</organism>
<evidence type="ECO:0000259" key="3">
    <source>
        <dbReference type="Pfam" id="PF05683"/>
    </source>
</evidence>
<dbReference type="AlphaFoldDB" id="A0A7V5HMA9"/>
<feature type="non-terminal residue" evidence="4">
    <location>
        <position position="1"/>
    </location>
</feature>